<proteinExistence type="predicted"/>
<feature type="region of interest" description="Disordered" evidence="1">
    <location>
        <begin position="1"/>
        <end position="58"/>
    </location>
</feature>
<dbReference type="WBParaSite" id="Hba_13006">
    <property type="protein sequence ID" value="Hba_13006"/>
    <property type="gene ID" value="Hba_13006"/>
</dbReference>
<evidence type="ECO:0000313" key="3">
    <source>
        <dbReference type="WBParaSite" id="Hba_13006"/>
    </source>
</evidence>
<organism evidence="2 3">
    <name type="scientific">Heterorhabditis bacteriophora</name>
    <name type="common">Entomopathogenic nematode worm</name>
    <dbReference type="NCBI Taxonomy" id="37862"/>
    <lineage>
        <taxon>Eukaryota</taxon>
        <taxon>Metazoa</taxon>
        <taxon>Ecdysozoa</taxon>
        <taxon>Nematoda</taxon>
        <taxon>Chromadorea</taxon>
        <taxon>Rhabditida</taxon>
        <taxon>Rhabditina</taxon>
        <taxon>Rhabditomorpha</taxon>
        <taxon>Strongyloidea</taxon>
        <taxon>Heterorhabditidae</taxon>
        <taxon>Heterorhabditis</taxon>
    </lineage>
</organism>
<dbReference type="AlphaFoldDB" id="A0A1I7X6H9"/>
<accession>A0A1I7X6H9</accession>
<feature type="compositionally biased region" description="Polar residues" evidence="1">
    <location>
        <begin position="1"/>
        <end position="22"/>
    </location>
</feature>
<protein>
    <submittedName>
        <fullName evidence="3">E2F_CC-MB domain-containing protein</fullName>
    </submittedName>
</protein>
<reference evidence="3" key="1">
    <citation type="submission" date="2016-11" db="UniProtKB">
        <authorList>
            <consortium name="WormBaseParasite"/>
        </authorList>
    </citation>
    <scope>IDENTIFICATION</scope>
</reference>
<evidence type="ECO:0000256" key="1">
    <source>
        <dbReference type="SAM" id="MobiDB-lite"/>
    </source>
</evidence>
<name>A0A1I7X6H9_HETBA</name>
<dbReference type="Proteomes" id="UP000095283">
    <property type="component" value="Unplaced"/>
</dbReference>
<keyword evidence="2" id="KW-1185">Reference proteome</keyword>
<evidence type="ECO:0000313" key="2">
    <source>
        <dbReference type="Proteomes" id="UP000095283"/>
    </source>
</evidence>
<sequence>MENAQKNTTTPNSVDSELPSSSKFRDSVSTEEELTEDTLIIENEGDASRELVSGTEGQLQEVDVETCDVQYPQTSSSDEHIRVITKSKYSGHQPTSSEHTEYLIHPTPTKKVRRSAGLPVLMSVSQPQSVTMTEVARRSGRPTVVHPMMMECHIVRHVILYSRRGGLWNTILWLSISSKYIYNININHTDLLKEYDEAKEKLADDLFTTLFLMVREGENLTEDRVVEIQKAAYAHLQKFHRMRFKVPEIVARQRVQRESGVQTFVTMAAPQTMATAPVKYMSMNHHGPVKVVRMSNGELAQVSSRYIMDQDVDTHSQVGELIEVDIVDAHEMDDVEHQHHY</sequence>